<dbReference type="EMBL" id="CAGKOT010000021">
    <property type="protein sequence ID" value="CAB5365414.1"/>
    <property type="molecule type" value="Genomic_DNA"/>
</dbReference>
<evidence type="ECO:0000313" key="2">
    <source>
        <dbReference type="EMBL" id="PKC70264.1"/>
    </source>
</evidence>
<accession>A0A2N0S3Y9</accession>
<dbReference type="Proteomes" id="UP000232688">
    <property type="component" value="Unassembled WGS sequence"/>
</dbReference>
<sequence length="233" mass="27058">MQNACDNFGAARWLICKSGGNDVIIYFSQKKFIYTCCSHSNPGKPNLFAIVSRLFQVMSNNKFITYPVKRDLNVEWEKFSNMITHKGEVSRNDFSIDIYKRDEQIKNCRLDSRESKNFRREFIGPLKRGRELSCIYLSMEMNESADELLCVERHGKISMKAFNPRQSKVDLFVTTGTTFLKTWSLSESADEWKNGYIESPEEKECIQFIKKHPNEAAALILSKNDNSFKIVWS</sequence>
<protein>
    <submittedName>
        <fullName evidence="2">Uncharacterized protein</fullName>
    </submittedName>
</protein>
<evidence type="ECO:0000313" key="3">
    <source>
        <dbReference type="Proteomes" id="UP000232688"/>
    </source>
</evidence>
<reference evidence="1" key="3">
    <citation type="submission" date="2020-05" db="EMBL/GenBank/DDBJ databases">
        <authorList>
            <person name="Rincon C."/>
            <person name="Sanders R I."/>
            <person name="Robbins C."/>
            <person name="Chaturvedi A."/>
        </authorList>
    </citation>
    <scope>NUCLEOTIDE SEQUENCE</scope>
    <source>
        <strain evidence="1">CHB12</strain>
    </source>
</reference>
<comment type="caution">
    <text evidence="2">The sequence shown here is derived from an EMBL/GenBank/DDBJ whole genome shotgun (WGS) entry which is preliminary data.</text>
</comment>
<organism evidence="2 3">
    <name type="scientific">Rhizophagus irregularis</name>
    <dbReference type="NCBI Taxonomy" id="588596"/>
    <lineage>
        <taxon>Eukaryota</taxon>
        <taxon>Fungi</taxon>
        <taxon>Fungi incertae sedis</taxon>
        <taxon>Mucoromycota</taxon>
        <taxon>Glomeromycotina</taxon>
        <taxon>Glomeromycetes</taxon>
        <taxon>Glomerales</taxon>
        <taxon>Glomeraceae</taxon>
        <taxon>Rhizophagus</taxon>
    </lineage>
</organism>
<name>A0A2N0S3Y9_9GLOM</name>
<proteinExistence type="predicted"/>
<dbReference type="VEuPathDB" id="FungiDB:RhiirFUN_022492"/>
<evidence type="ECO:0000313" key="1">
    <source>
        <dbReference type="EMBL" id="CAB5365414.1"/>
    </source>
</evidence>
<dbReference type="OrthoDB" id="2318609at2759"/>
<reference evidence="2 3" key="1">
    <citation type="submission" date="2017-10" db="EMBL/GenBank/DDBJ databases">
        <title>Extensive intraspecific genome diversity in a model arbuscular mycorrhizal fungus.</title>
        <authorList>
            <person name="Chen E.C.H."/>
            <person name="Morin E."/>
            <person name="Baudet D."/>
            <person name="Noel J."/>
            <person name="Ndikumana S."/>
            <person name="Charron P."/>
            <person name="St-Onge C."/>
            <person name="Giorgi J."/>
            <person name="Grigoriev I.V."/>
            <person name="Roux C."/>
            <person name="Martin F.M."/>
            <person name="Corradi N."/>
        </authorList>
    </citation>
    <scope>NUCLEOTIDE SEQUENCE [LARGE SCALE GENOMIC DNA]</scope>
    <source>
        <strain evidence="2 3">A1</strain>
    </source>
</reference>
<dbReference type="AlphaFoldDB" id="A0A2N0S3Y9"/>
<dbReference type="Proteomes" id="UP000684084">
    <property type="component" value="Unassembled WGS sequence"/>
</dbReference>
<gene>
    <name evidence="1" type="ORF">CHRIB12_LOCUS10414</name>
    <name evidence="2" type="ORF">RhiirA1_455001</name>
</gene>
<dbReference type="EMBL" id="LLXH01000232">
    <property type="protein sequence ID" value="PKC70264.1"/>
    <property type="molecule type" value="Genomic_DNA"/>
</dbReference>
<reference evidence="2 3" key="2">
    <citation type="submission" date="2017-10" db="EMBL/GenBank/DDBJ databases">
        <title>Genome analyses suggest a sexual origin of heterokaryosis in a supposedly ancient asexual fungus.</title>
        <authorList>
            <person name="Corradi N."/>
            <person name="Sedzielewska K."/>
            <person name="Noel J."/>
            <person name="Charron P."/>
            <person name="Farinelli L."/>
            <person name="Marton T."/>
            <person name="Kruger M."/>
            <person name="Pelin A."/>
            <person name="Brachmann A."/>
            <person name="Corradi N."/>
        </authorList>
    </citation>
    <scope>NUCLEOTIDE SEQUENCE [LARGE SCALE GENOMIC DNA]</scope>
    <source>
        <strain evidence="2 3">A1</strain>
    </source>
</reference>
<dbReference type="VEuPathDB" id="FungiDB:RhiirA1_455001"/>
<dbReference type="VEuPathDB" id="FungiDB:FUN_017158"/>